<dbReference type="GO" id="GO:0005765">
    <property type="term" value="C:lysosomal membrane"/>
    <property type="evidence" value="ECO:0007669"/>
    <property type="project" value="TreeGrafter"/>
</dbReference>
<dbReference type="AlphaFoldDB" id="A0A558QVZ2"/>
<protein>
    <submittedName>
        <fullName evidence="2">MAPEG family protein</fullName>
    </submittedName>
</protein>
<evidence type="ECO:0000256" key="1">
    <source>
        <dbReference type="SAM" id="Phobius"/>
    </source>
</evidence>
<proteinExistence type="predicted"/>
<evidence type="ECO:0000313" key="2">
    <source>
        <dbReference type="EMBL" id="TVV71288.1"/>
    </source>
</evidence>
<accession>A0A558QVZ2</accession>
<feature type="transmembrane region" description="Helical" evidence="1">
    <location>
        <begin position="157"/>
        <end position="179"/>
    </location>
</feature>
<keyword evidence="1" id="KW-0472">Membrane</keyword>
<dbReference type="Proteomes" id="UP000318681">
    <property type="component" value="Unassembled WGS sequence"/>
</dbReference>
<organism evidence="2 3">
    <name type="scientific">Alterirhizorhabdus solaris</name>
    <dbReference type="NCBI Taxonomy" id="2529389"/>
    <lineage>
        <taxon>Bacteria</taxon>
        <taxon>Pseudomonadati</taxon>
        <taxon>Pseudomonadota</taxon>
        <taxon>Alphaproteobacteria</taxon>
        <taxon>Sphingomonadales</taxon>
        <taxon>Rhizorhabdaceae</taxon>
        <taxon>Alterirhizorhabdus</taxon>
    </lineage>
</organism>
<gene>
    <name evidence="2" type="ORF">FOY91_17200</name>
</gene>
<name>A0A558QVZ2_9SPHN</name>
<dbReference type="InterPro" id="IPR023352">
    <property type="entry name" value="MAPEG-like_dom_sf"/>
</dbReference>
<dbReference type="Gene3D" id="1.20.120.550">
    <property type="entry name" value="Membrane associated eicosanoid/glutathione metabolism-like domain"/>
    <property type="match status" value="1"/>
</dbReference>
<dbReference type="SUPFAM" id="SSF161084">
    <property type="entry name" value="MAPEG domain-like"/>
    <property type="match status" value="1"/>
</dbReference>
<keyword evidence="1" id="KW-0812">Transmembrane</keyword>
<reference evidence="2 3" key="1">
    <citation type="submission" date="2019-07" db="EMBL/GenBank/DDBJ databases">
        <title>Sphingomonas solaris sp. nov., isolated from a solar panel from Boston, Massachusetts.</title>
        <authorList>
            <person name="Tanner K."/>
            <person name="Pascual J."/>
            <person name="Mancuso C."/>
            <person name="Pereto J."/>
            <person name="Khalil A."/>
            <person name="Vilanova C."/>
        </authorList>
    </citation>
    <scope>NUCLEOTIDE SEQUENCE [LARGE SCALE GENOMIC DNA]</scope>
    <source>
        <strain evidence="2 3">R4DWN</strain>
    </source>
</reference>
<keyword evidence="3" id="KW-1185">Reference proteome</keyword>
<dbReference type="PANTHER" id="PTHR31004">
    <property type="entry name" value="TRANSMEMBRANE PROTEIN 79"/>
    <property type="match status" value="1"/>
</dbReference>
<dbReference type="GO" id="GO:0045055">
    <property type="term" value="P:regulated exocytosis"/>
    <property type="evidence" value="ECO:0007669"/>
    <property type="project" value="TreeGrafter"/>
</dbReference>
<dbReference type="PANTHER" id="PTHR31004:SF1">
    <property type="entry name" value="TRANSMEMBRANE PROTEIN 79"/>
    <property type="match status" value="1"/>
</dbReference>
<keyword evidence="1" id="KW-1133">Transmembrane helix</keyword>
<evidence type="ECO:0000313" key="3">
    <source>
        <dbReference type="Proteomes" id="UP000318681"/>
    </source>
</evidence>
<sequence>MSEPSAFRQEQRRVALAMACALTVTILVLGAVMAMDQPASVMPIGDRLEFALRADLFIAIWLAAAIANVARLRFFSERDIAGSSVAAGSETIRMAGAILQNTVEQAVLALLAHLIVAATLPGSNALIVALVGLFGLGRLLFWAGYRHGASGRAFGFALTFYPSVLALLASAVAIAFGWAA</sequence>
<feature type="transmembrane region" description="Helical" evidence="1">
    <location>
        <begin position="50"/>
        <end position="70"/>
    </location>
</feature>
<dbReference type="EMBL" id="VNIM01000092">
    <property type="protein sequence ID" value="TVV71288.1"/>
    <property type="molecule type" value="Genomic_DNA"/>
</dbReference>
<dbReference type="OrthoDB" id="582367at2"/>
<feature type="transmembrane region" description="Helical" evidence="1">
    <location>
        <begin position="126"/>
        <end position="145"/>
    </location>
</feature>
<comment type="caution">
    <text evidence="2">The sequence shown here is derived from an EMBL/GenBank/DDBJ whole genome shotgun (WGS) entry which is preliminary data.</text>
</comment>